<keyword evidence="1" id="KW-0732">Signal</keyword>
<evidence type="ECO:0000256" key="1">
    <source>
        <dbReference type="SAM" id="SignalP"/>
    </source>
</evidence>
<feature type="signal peptide" evidence="1">
    <location>
        <begin position="1"/>
        <end position="22"/>
    </location>
</feature>
<feature type="domain" description="Uncharacterized protein TP-0789" evidence="2">
    <location>
        <begin position="72"/>
        <end position="198"/>
    </location>
</feature>
<reference evidence="4" key="1">
    <citation type="journal article" date="2019" name="Int. J. Syst. Evol. Microbiol.">
        <title>The Global Catalogue of Microorganisms (GCM) 10K type strain sequencing project: providing services to taxonomists for standard genome sequencing and annotation.</title>
        <authorList>
            <consortium name="The Broad Institute Genomics Platform"/>
            <consortium name="The Broad Institute Genome Sequencing Center for Infectious Disease"/>
            <person name="Wu L."/>
            <person name="Ma J."/>
        </authorList>
    </citation>
    <scope>NUCLEOTIDE SEQUENCE [LARGE SCALE GENOMIC DNA]</scope>
    <source>
        <strain evidence="4">CCUG 63830</strain>
    </source>
</reference>
<dbReference type="Gene3D" id="2.50.20.10">
    <property type="entry name" value="Lipoprotein localisation LolA/LolB/LppX"/>
    <property type="match status" value="1"/>
</dbReference>
<dbReference type="EMBL" id="JBHSWB010000001">
    <property type="protein sequence ID" value="MFC6659446.1"/>
    <property type="molecule type" value="Genomic_DNA"/>
</dbReference>
<gene>
    <name evidence="3" type="ORF">ACFP90_02940</name>
</gene>
<accession>A0ABW1ZF41</accession>
<dbReference type="Proteomes" id="UP001596317">
    <property type="component" value="Unassembled WGS sequence"/>
</dbReference>
<evidence type="ECO:0000313" key="3">
    <source>
        <dbReference type="EMBL" id="MFC6659446.1"/>
    </source>
</evidence>
<comment type="caution">
    <text evidence="3">The sequence shown here is derived from an EMBL/GenBank/DDBJ whole genome shotgun (WGS) entry which is preliminary data.</text>
</comment>
<sequence>MTRRLTLTLLAALLPVAGAQTAQDILAKVDAAQKAAKDVSFRLSGTAALDSSTQKIDMTIKAIPAQSVARVQFAAPDALADNVVVADKNEVRQYLYLTNQITVTSTKKAADAAGFGFDFTQLSNTATLLSGYNVKLLGTSGAAGARQYQLEATAKSGSGDRTRVWITEAGWRPTRIQMLSSAGKTVADLTVSNYRVNSGLTPAALRALPKDAQIIRQ</sequence>
<dbReference type="SUPFAM" id="SSF89392">
    <property type="entry name" value="Prokaryotic lipoproteins and lipoprotein localization factors"/>
    <property type="match status" value="1"/>
</dbReference>
<evidence type="ECO:0000259" key="2">
    <source>
        <dbReference type="Pfam" id="PF17131"/>
    </source>
</evidence>
<proteinExistence type="predicted"/>
<dbReference type="InterPro" id="IPR029046">
    <property type="entry name" value="LolA/LolB/LppX"/>
</dbReference>
<name>A0ABW1ZF41_9DEIO</name>
<evidence type="ECO:0000313" key="4">
    <source>
        <dbReference type="Proteomes" id="UP001596317"/>
    </source>
</evidence>
<feature type="chain" id="PRO_5045614603" evidence="1">
    <location>
        <begin position="23"/>
        <end position="217"/>
    </location>
</feature>
<dbReference type="PANTHER" id="PTHR37507:SF2">
    <property type="entry name" value="SPORULATION PROTEIN YDCC"/>
    <property type="match status" value="1"/>
</dbReference>
<dbReference type="InterPro" id="IPR033399">
    <property type="entry name" value="TP_0789-like"/>
</dbReference>
<dbReference type="InterPro" id="IPR052944">
    <property type="entry name" value="Sporulation_related"/>
</dbReference>
<protein>
    <submittedName>
        <fullName evidence="3">Outer membrane lipoprotein carrier protein LolA</fullName>
    </submittedName>
</protein>
<keyword evidence="4" id="KW-1185">Reference proteome</keyword>
<organism evidence="3 4">
    <name type="scientific">Deinococcus multiflagellatus</name>
    <dbReference type="NCBI Taxonomy" id="1656887"/>
    <lineage>
        <taxon>Bacteria</taxon>
        <taxon>Thermotogati</taxon>
        <taxon>Deinococcota</taxon>
        <taxon>Deinococci</taxon>
        <taxon>Deinococcales</taxon>
        <taxon>Deinococcaceae</taxon>
        <taxon>Deinococcus</taxon>
    </lineage>
</organism>
<keyword evidence="3" id="KW-0449">Lipoprotein</keyword>
<dbReference type="CDD" id="cd16324">
    <property type="entry name" value="LolA_fold-like"/>
    <property type="match status" value="1"/>
</dbReference>
<dbReference type="Pfam" id="PF17131">
    <property type="entry name" value="LolA_like"/>
    <property type="match status" value="1"/>
</dbReference>
<dbReference type="RefSeq" id="WP_224604269.1">
    <property type="nucleotide sequence ID" value="NZ_JAIQXV010000001.1"/>
</dbReference>
<dbReference type="PANTHER" id="PTHR37507">
    <property type="entry name" value="SPORULATION PROTEIN YDCC"/>
    <property type="match status" value="1"/>
</dbReference>